<feature type="region of interest" description="Disordered" evidence="1">
    <location>
        <begin position="122"/>
        <end position="204"/>
    </location>
</feature>
<dbReference type="EMBL" id="SDMP01000002">
    <property type="protein sequence ID" value="RYR71606.1"/>
    <property type="molecule type" value="Genomic_DNA"/>
</dbReference>
<protein>
    <recommendedName>
        <fullName evidence="2">Rhodanese domain-containing protein</fullName>
    </recommendedName>
</protein>
<accession>A0A445E7W1</accession>
<evidence type="ECO:0000256" key="1">
    <source>
        <dbReference type="SAM" id="MobiDB-lite"/>
    </source>
</evidence>
<feature type="compositionally biased region" description="Low complexity" evidence="1">
    <location>
        <begin position="564"/>
        <end position="581"/>
    </location>
</feature>
<gene>
    <name evidence="3" type="ORF">Ahy_A02g005842</name>
</gene>
<dbReference type="Pfam" id="PF03108">
    <property type="entry name" value="DBD_Tnp_Mut"/>
    <property type="match status" value="1"/>
</dbReference>
<reference evidence="3 4" key="1">
    <citation type="submission" date="2019-01" db="EMBL/GenBank/DDBJ databases">
        <title>Sequencing of cultivated peanut Arachis hypogaea provides insights into genome evolution and oil improvement.</title>
        <authorList>
            <person name="Chen X."/>
        </authorList>
    </citation>
    <scope>NUCLEOTIDE SEQUENCE [LARGE SCALE GENOMIC DNA]</scope>
    <source>
        <strain evidence="4">cv. Fuhuasheng</strain>
        <tissue evidence="3">Leaves</tissue>
    </source>
</reference>
<comment type="caution">
    <text evidence="3">The sequence shown here is derived from an EMBL/GenBank/DDBJ whole genome shotgun (WGS) entry which is preliminary data.</text>
</comment>
<feature type="compositionally biased region" description="Basic residues" evidence="1">
    <location>
        <begin position="475"/>
        <end position="486"/>
    </location>
</feature>
<dbReference type="Pfam" id="PF26130">
    <property type="entry name" value="PB1-like"/>
    <property type="match status" value="1"/>
</dbReference>
<evidence type="ECO:0000313" key="3">
    <source>
        <dbReference type="EMBL" id="RYR71606.1"/>
    </source>
</evidence>
<proteinExistence type="predicted"/>
<evidence type="ECO:0000313" key="4">
    <source>
        <dbReference type="Proteomes" id="UP000289738"/>
    </source>
</evidence>
<feature type="domain" description="Rhodanese" evidence="2">
    <location>
        <begin position="1"/>
        <end position="25"/>
    </location>
</feature>
<keyword evidence="4" id="KW-1185">Reference proteome</keyword>
<sequence length="674" mass="75100">MGYFKVKVYHGGWFTYKNGPLEYVGGETTVIEEIDGDRWSVFEAYAELKQLGYVKENIPSLWFKDPVVEDMEKNLKLFKTDADSIEMCRIAELRDHVELYLVHKVQDEEMFPDVGYIDVGDKDGMGDISEGQELVPYGGVDEGGKESEPFAADSGAEDDNEVGYDKSSDSDSLDSEYNPSGEEDDSEDDVHFTDSDDDVNPEVSGFQDVNVMSKKPRAVNKNACASEQFENVEGGDSDDLDFDHRVGSDSEHEGFTFPVHKLPKDMTQYKWEVGTLYASREEFKDTVTAYAVHTARSIRFRKCDLQRVRAVCSGDCPFWVYAAKVRGEETWQLRSMNLTHTCTQAHRVGILHSKWLGKAFKKKVESNPKVKIKELVSKAQKKWNLTVTKSLATKTKQIALDQIQGTFREQYKRIYDYGQELMRANPGSSLGIGDHTGLQLRTYMRCYDSIIHPLNGVDLWERTAHPDVMPPPYRRPSHRPVKKRRAAPGDEEQSSRTKLSRKGEIQRCSLCGSVGHKRSRCPKPIEELQSKNKGKQQKGSTKTSHLPGKGGRKNASAQPKRKAVSATQPPSAPQANNAAQPKRPRGRPKGATKPNSSTQPAPQPNKVASPTSSAPPSSSSQPATTTIPSSQPTLTTSSSQPVGRFSARLSGAPHISPKKLKLMAKLPPRKWGML</sequence>
<organism evidence="3 4">
    <name type="scientific">Arachis hypogaea</name>
    <name type="common">Peanut</name>
    <dbReference type="NCBI Taxonomy" id="3818"/>
    <lineage>
        <taxon>Eukaryota</taxon>
        <taxon>Viridiplantae</taxon>
        <taxon>Streptophyta</taxon>
        <taxon>Embryophyta</taxon>
        <taxon>Tracheophyta</taxon>
        <taxon>Spermatophyta</taxon>
        <taxon>Magnoliopsida</taxon>
        <taxon>eudicotyledons</taxon>
        <taxon>Gunneridae</taxon>
        <taxon>Pentapetalae</taxon>
        <taxon>rosids</taxon>
        <taxon>fabids</taxon>
        <taxon>Fabales</taxon>
        <taxon>Fabaceae</taxon>
        <taxon>Papilionoideae</taxon>
        <taxon>50 kb inversion clade</taxon>
        <taxon>dalbergioids sensu lato</taxon>
        <taxon>Dalbergieae</taxon>
        <taxon>Pterocarpus clade</taxon>
        <taxon>Arachis</taxon>
    </lineage>
</organism>
<dbReference type="Proteomes" id="UP000289738">
    <property type="component" value="Chromosome A02"/>
</dbReference>
<dbReference type="InterPro" id="IPR058594">
    <property type="entry name" value="PB1-like_dom_pln"/>
</dbReference>
<dbReference type="PANTHER" id="PTHR31973">
    <property type="entry name" value="POLYPROTEIN, PUTATIVE-RELATED"/>
    <property type="match status" value="1"/>
</dbReference>
<name>A0A445E7W1_ARAHY</name>
<evidence type="ECO:0000259" key="2">
    <source>
        <dbReference type="PROSITE" id="PS50206"/>
    </source>
</evidence>
<dbReference type="AlphaFoldDB" id="A0A445E7W1"/>
<dbReference type="InterPro" id="IPR001763">
    <property type="entry name" value="Rhodanese-like_dom"/>
</dbReference>
<dbReference type="PANTHER" id="PTHR31973:SF187">
    <property type="entry name" value="MUTATOR TRANSPOSASE MUDRA PROTEIN"/>
    <property type="match status" value="1"/>
</dbReference>
<dbReference type="PROSITE" id="PS50206">
    <property type="entry name" value="RHODANESE_3"/>
    <property type="match status" value="1"/>
</dbReference>
<dbReference type="InterPro" id="IPR004332">
    <property type="entry name" value="Transposase_MuDR"/>
</dbReference>
<feature type="region of interest" description="Disordered" evidence="1">
    <location>
        <begin position="467"/>
        <end position="657"/>
    </location>
</feature>
<feature type="compositionally biased region" description="Low complexity" evidence="1">
    <location>
        <begin position="608"/>
        <end position="641"/>
    </location>
</feature>